<dbReference type="InterPro" id="IPR000387">
    <property type="entry name" value="Tyr_Pase_dom"/>
</dbReference>
<evidence type="ECO:0000256" key="5">
    <source>
        <dbReference type="ARBA" id="ARBA00048336"/>
    </source>
</evidence>
<feature type="domain" description="Tyrosine specific protein phosphatases" evidence="7">
    <location>
        <begin position="64"/>
        <end position="122"/>
    </location>
</feature>
<dbReference type="PRINTS" id="PR01908">
    <property type="entry name" value="ADSPHPHTASE"/>
</dbReference>
<dbReference type="GeneID" id="106478885"/>
<accession>A0ABM1C655</accession>
<dbReference type="PROSITE" id="PS50054">
    <property type="entry name" value="TYR_PHOSPHATASE_DUAL"/>
    <property type="match status" value="1"/>
</dbReference>
<dbReference type="Proteomes" id="UP000694941">
    <property type="component" value="Unplaced"/>
</dbReference>
<dbReference type="SUPFAM" id="SSF52799">
    <property type="entry name" value="(Phosphotyrosine protein) phosphatases II"/>
    <property type="match status" value="1"/>
</dbReference>
<evidence type="ECO:0000256" key="3">
    <source>
        <dbReference type="ARBA" id="ARBA00022912"/>
    </source>
</evidence>
<evidence type="ECO:0000313" key="9">
    <source>
        <dbReference type="RefSeq" id="XP_013794919.1"/>
    </source>
</evidence>
<dbReference type="Gene3D" id="3.90.190.10">
    <property type="entry name" value="Protein tyrosine phosphatase superfamily"/>
    <property type="match status" value="1"/>
</dbReference>
<comment type="similarity">
    <text evidence="1">Belongs to the protein-tyrosine phosphatase family. Non-receptor class dual specificity subfamily.</text>
</comment>
<protein>
    <submittedName>
        <fullName evidence="9">Dual specificity protein phosphatase 22-like</fullName>
    </submittedName>
</protein>
<keyword evidence="3" id="KW-0904">Protein phosphatase</keyword>
<evidence type="ECO:0000259" key="7">
    <source>
        <dbReference type="PROSITE" id="PS50056"/>
    </source>
</evidence>
<reference evidence="9" key="1">
    <citation type="submission" date="2025-08" db="UniProtKB">
        <authorList>
            <consortium name="RefSeq"/>
        </authorList>
    </citation>
    <scope>IDENTIFICATION</scope>
    <source>
        <tissue evidence="9">Muscle</tissue>
    </source>
</reference>
<gene>
    <name evidence="9" type="primary">LOC106478885</name>
</gene>
<dbReference type="PANTHER" id="PTHR45948">
    <property type="entry name" value="DUAL SPECIFICITY PROTEIN PHOSPHATASE DDB_G0269404-RELATED"/>
    <property type="match status" value="1"/>
</dbReference>
<dbReference type="InterPro" id="IPR029021">
    <property type="entry name" value="Prot-tyrosine_phosphatase-like"/>
</dbReference>
<evidence type="ECO:0000256" key="2">
    <source>
        <dbReference type="ARBA" id="ARBA00022801"/>
    </source>
</evidence>
<feature type="domain" description="Tyrosine-protein phosphatase" evidence="6">
    <location>
        <begin position="4"/>
        <end position="144"/>
    </location>
</feature>
<comment type="catalytic activity">
    <reaction evidence="4">
        <text>O-phospho-L-seryl-[protein] + H2O = L-seryl-[protein] + phosphate</text>
        <dbReference type="Rhea" id="RHEA:20629"/>
        <dbReference type="Rhea" id="RHEA-COMP:9863"/>
        <dbReference type="Rhea" id="RHEA-COMP:11604"/>
        <dbReference type="ChEBI" id="CHEBI:15377"/>
        <dbReference type="ChEBI" id="CHEBI:29999"/>
        <dbReference type="ChEBI" id="CHEBI:43474"/>
        <dbReference type="ChEBI" id="CHEBI:83421"/>
        <dbReference type="EC" id="3.1.3.16"/>
    </reaction>
</comment>
<keyword evidence="2" id="KW-0378">Hydrolase</keyword>
<dbReference type="SMART" id="SM00195">
    <property type="entry name" value="DSPc"/>
    <property type="match status" value="1"/>
</dbReference>
<proteinExistence type="inferred from homology"/>
<evidence type="ECO:0000313" key="8">
    <source>
        <dbReference type="Proteomes" id="UP000694941"/>
    </source>
</evidence>
<dbReference type="Pfam" id="PF00782">
    <property type="entry name" value="DSPc"/>
    <property type="match status" value="1"/>
</dbReference>
<dbReference type="InterPro" id="IPR020422">
    <property type="entry name" value="TYR_PHOSPHATASE_DUAL_dom"/>
</dbReference>
<evidence type="ECO:0000256" key="4">
    <source>
        <dbReference type="ARBA" id="ARBA00047761"/>
    </source>
</evidence>
<sequence>MGNGMSMVIPGLYVGNLRDSEDQDQLYKNKITHIISIHDNAREVLKDKKYLIIQASDSPHQNLSQFFPRSNDFIHNARISGGNVLVHCLVGMSRSVTVAAAYIMCVTSLDHRDAMKVVRGARNVANPNLGFQKQLQDFEHRKISEERKRLRYKYSHQSLEQDEKICRKLVTNYNKSTETLNTRFSACQ</sequence>
<dbReference type="InterPro" id="IPR000340">
    <property type="entry name" value="Dual-sp_phosphatase_cat-dom"/>
</dbReference>
<evidence type="ECO:0000259" key="6">
    <source>
        <dbReference type="PROSITE" id="PS50054"/>
    </source>
</evidence>
<comment type="catalytic activity">
    <reaction evidence="5">
        <text>O-phospho-L-threonyl-[protein] + H2O = L-threonyl-[protein] + phosphate</text>
        <dbReference type="Rhea" id="RHEA:47004"/>
        <dbReference type="Rhea" id="RHEA-COMP:11060"/>
        <dbReference type="Rhea" id="RHEA-COMP:11605"/>
        <dbReference type="ChEBI" id="CHEBI:15377"/>
        <dbReference type="ChEBI" id="CHEBI:30013"/>
        <dbReference type="ChEBI" id="CHEBI:43474"/>
        <dbReference type="ChEBI" id="CHEBI:61977"/>
        <dbReference type="EC" id="3.1.3.16"/>
    </reaction>
</comment>
<organism evidence="8 9">
    <name type="scientific">Limulus polyphemus</name>
    <name type="common">Atlantic horseshoe crab</name>
    <dbReference type="NCBI Taxonomy" id="6850"/>
    <lineage>
        <taxon>Eukaryota</taxon>
        <taxon>Metazoa</taxon>
        <taxon>Ecdysozoa</taxon>
        <taxon>Arthropoda</taxon>
        <taxon>Chelicerata</taxon>
        <taxon>Merostomata</taxon>
        <taxon>Xiphosura</taxon>
        <taxon>Limulidae</taxon>
        <taxon>Limulus</taxon>
    </lineage>
</organism>
<dbReference type="RefSeq" id="XP_013794919.1">
    <property type="nucleotide sequence ID" value="XM_013939465.2"/>
</dbReference>
<name>A0ABM1C655_LIMPO</name>
<dbReference type="PROSITE" id="PS50056">
    <property type="entry name" value="TYR_PHOSPHATASE_2"/>
    <property type="match status" value="1"/>
</dbReference>
<keyword evidence="8" id="KW-1185">Reference proteome</keyword>
<dbReference type="PANTHER" id="PTHR45948:SF2">
    <property type="entry name" value="DUAL SPECIFICITY PROTEIN PHOSPHATASE"/>
    <property type="match status" value="1"/>
</dbReference>
<evidence type="ECO:0000256" key="1">
    <source>
        <dbReference type="ARBA" id="ARBA00008601"/>
    </source>
</evidence>